<sequence>MLFSDITITNGYLHGQACLSRCSLPTRQSKLALFLTLHTLWPSRDHPFCTLPSVASFLPSRRPAQSGRSRALFPGRYLHRCSSSVIIQCPTGCPGLQIRWSSLFYFFPFCTDLSPFRLLGPKKNCRCLFGGRKSGKGVALACSCNRFPLHRLAQGLAGSGYLPPFTTVLPARPWPPRPHVPFSDPRSPCFLGSMKGTDSPIDKFPLLLL</sequence>
<evidence type="ECO:0000313" key="1">
    <source>
        <dbReference type="EMBL" id="KAL1849657.1"/>
    </source>
</evidence>
<proteinExistence type="predicted"/>
<dbReference type="EMBL" id="JAZHXJ010000862">
    <property type="protein sequence ID" value="KAL1849657.1"/>
    <property type="molecule type" value="Genomic_DNA"/>
</dbReference>
<accession>A0ABR3W025</accession>
<gene>
    <name evidence="1" type="ORF">VTK73DRAFT_9837</name>
</gene>
<name>A0ABR3W025_9PEZI</name>
<organism evidence="1 2">
    <name type="scientific">Phialemonium thermophilum</name>
    <dbReference type="NCBI Taxonomy" id="223376"/>
    <lineage>
        <taxon>Eukaryota</taxon>
        <taxon>Fungi</taxon>
        <taxon>Dikarya</taxon>
        <taxon>Ascomycota</taxon>
        <taxon>Pezizomycotina</taxon>
        <taxon>Sordariomycetes</taxon>
        <taxon>Sordariomycetidae</taxon>
        <taxon>Cephalothecales</taxon>
        <taxon>Cephalothecaceae</taxon>
        <taxon>Phialemonium</taxon>
    </lineage>
</organism>
<keyword evidence="2" id="KW-1185">Reference proteome</keyword>
<dbReference type="Proteomes" id="UP001586593">
    <property type="component" value="Unassembled WGS sequence"/>
</dbReference>
<comment type="caution">
    <text evidence="1">The sequence shown here is derived from an EMBL/GenBank/DDBJ whole genome shotgun (WGS) entry which is preliminary data.</text>
</comment>
<reference evidence="1 2" key="1">
    <citation type="journal article" date="2024" name="Commun. Biol.">
        <title>Comparative genomic analysis of thermophilic fungi reveals convergent evolutionary adaptations and gene losses.</title>
        <authorList>
            <person name="Steindorff A.S."/>
            <person name="Aguilar-Pontes M.V."/>
            <person name="Robinson A.J."/>
            <person name="Andreopoulos B."/>
            <person name="LaButti K."/>
            <person name="Kuo A."/>
            <person name="Mondo S."/>
            <person name="Riley R."/>
            <person name="Otillar R."/>
            <person name="Haridas S."/>
            <person name="Lipzen A."/>
            <person name="Grimwood J."/>
            <person name="Schmutz J."/>
            <person name="Clum A."/>
            <person name="Reid I.D."/>
            <person name="Moisan M.C."/>
            <person name="Butler G."/>
            <person name="Nguyen T.T.M."/>
            <person name="Dewar K."/>
            <person name="Conant G."/>
            <person name="Drula E."/>
            <person name="Henrissat B."/>
            <person name="Hansel C."/>
            <person name="Singer S."/>
            <person name="Hutchinson M.I."/>
            <person name="de Vries R.P."/>
            <person name="Natvig D.O."/>
            <person name="Powell A.J."/>
            <person name="Tsang A."/>
            <person name="Grigoriev I.V."/>
        </authorList>
    </citation>
    <scope>NUCLEOTIDE SEQUENCE [LARGE SCALE GENOMIC DNA]</scope>
    <source>
        <strain evidence="1 2">ATCC 24622</strain>
    </source>
</reference>
<protein>
    <submittedName>
        <fullName evidence="1">Uncharacterized protein</fullName>
    </submittedName>
</protein>
<evidence type="ECO:0000313" key="2">
    <source>
        <dbReference type="Proteomes" id="UP001586593"/>
    </source>
</evidence>